<accession>A0A2V3PKG9</accession>
<dbReference type="AlphaFoldDB" id="A0A2V3PKG9"/>
<name>A0A2V3PKG9_9BACT</name>
<proteinExistence type="predicted"/>
<organism evidence="1 2">
    <name type="scientific">Dysgonomonas alginatilytica</name>
    <dbReference type="NCBI Taxonomy" id="1605892"/>
    <lineage>
        <taxon>Bacteria</taxon>
        <taxon>Pseudomonadati</taxon>
        <taxon>Bacteroidota</taxon>
        <taxon>Bacteroidia</taxon>
        <taxon>Bacteroidales</taxon>
        <taxon>Dysgonomonadaceae</taxon>
        <taxon>Dysgonomonas</taxon>
    </lineage>
</organism>
<evidence type="ECO:0000313" key="1">
    <source>
        <dbReference type="EMBL" id="PXV62083.1"/>
    </source>
</evidence>
<dbReference type="EMBL" id="QICL01000022">
    <property type="protein sequence ID" value="PXV62083.1"/>
    <property type="molecule type" value="Genomic_DNA"/>
</dbReference>
<dbReference type="Proteomes" id="UP000247973">
    <property type="component" value="Unassembled WGS sequence"/>
</dbReference>
<evidence type="ECO:0000313" key="2">
    <source>
        <dbReference type="Proteomes" id="UP000247973"/>
    </source>
</evidence>
<keyword evidence="2" id="KW-1185">Reference proteome</keyword>
<dbReference type="RefSeq" id="WP_170120069.1">
    <property type="nucleotide sequence ID" value="NZ_QICL01000022.1"/>
</dbReference>
<gene>
    <name evidence="1" type="ORF">CLV62_12236</name>
</gene>
<comment type="caution">
    <text evidence="1">The sequence shown here is derived from an EMBL/GenBank/DDBJ whole genome shotgun (WGS) entry which is preliminary data.</text>
</comment>
<sequence>MTATINGLTMYVKHIDTSFALLVDDNDREHKIMLRDLKSLFPFKVKRVKNKSNK</sequence>
<reference evidence="1 2" key="1">
    <citation type="submission" date="2018-03" db="EMBL/GenBank/DDBJ databases">
        <title>Genomic Encyclopedia of Archaeal and Bacterial Type Strains, Phase II (KMG-II): from individual species to whole genera.</title>
        <authorList>
            <person name="Goeker M."/>
        </authorList>
    </citation>
    <scope>NUCLEOTIDE SEQUENCE [LARGE SCALE GENOMIC DNA]</scope>
    <source>
        <strain evidence="1 2">DSM 100214</strain>
    </source>
</reference>
<protein>
    <submittedName>
        <fullName evidence="1">Uncharacterized protein</fullName>
    </submittedName>
</protein>